<organism evidence="2 3">
    <name type="scientific">Streptomyces nondiastaticus</name>
    <dbReference type="NCBI Taxonomy" id="3154512"/>
    <lineage>
        <taxon>Bacteria</taxon>
        <taxon>Bacillati</taxon>
        <taxon>Actinomycetota</taxon>
        <taxon>Actinomycetes</taxon>
        <taxon>Kitasatosporales</taxon>
        <taxon>Streptomycetaceae</taxon>
        <taxon>Streptomyces</taxon>
    </lineage>
</organism>
<proteinExistence type="predicted"/>
<comment type="caution">
    <text evidence="2">The sequence shown here is derived from an EMBL/GenBank/DDBJ whole genome shotgun (WGS) entry which is preliminary data.</text>
</comment>
<gene>
    <name evidence="2" type="ORF">ACFYZM_23155</name>
</gene>
<keyword evidence="1" id="KW-0732">Signal</keyword>
<reference evidence="2 3" key="1">
    <citation type="submission" date="2024-10" db="EMBL/GenBank/DDBJ databases">
        <title>The Natural Products Discovery Center: Release of the First 8490 Sequenced Strains for Exploring Actinobacteria Biosynthetic Diversity.</title>
        <authorList>
            <person name="Kalkreuter E."/>
            <person name="Kautsar S.A."/>
            <person name="Yang D."/>
            <person name="Bader C.D."/>
            <person name="Teijaro C.N."/>
            <person name="Fluegel L."/>
            <person name="Davis C.M."/>
            <person name="Simpson J.R."/>
            <person name="Lauterbach L."/>
            <person name="Steele A.D."/>
            <person name="Gui C."/>
            <person name="Meng S."/>
            <person name="Li G."/>
            <person name="Viehrig K."/>
            <person name="Ye F."/>
            <person name="Su P."/>
            <person name="Kiefer A.F."/>
            <person name="Nichols A."/>
            <person name="Cepeda A.J."/>
            <person name="Yan W."/>
            <person name="Fan B."/>
            <person name="Jiang Y."/>
            <person name="Adhikari A."/>
            <person name="Zheng C.-J."/>
            <person name="Schuster L."/>
            <person name="Cowan T.M."/>
            <person name="Smanski M.J."/>
            <person name="Chevrette M.G."/>
            <person name="De Carvalho L.P.S."/>
            <person name="Shen B."/>
        </authorList>
    </citation>
    <scope>NUCLEOTIDE SEQUENCE [LARGE SCALE GENOMIC DNA]</scope>
    <source>
        <strain evidence="2 3">NPDC001650</strain>
    </source>
</reference>
<sequence length="205" mass="21583">MISSRRKTAAVLAALAVTVTLAGASTASAHADHHEARKPAVASVTGSATFELPYWKDKDVRSFSFDAHGAPYTHALPKGPQGMPFDAEGTVKVSHYVADQNVTYTAEGRVDCLVTSPHTATLTAVITKVSPGGPDWVGKRMGFSVQDGGKGEPDRVGFSWNGLNLDDKGQDVPVGTCMAPAPYAPVVKGGYTVKHAELPSPPWKK</sequence>
<dbReference type="Proteomes" id="UP001602123">
    <property type="component" value="Unassembled WGS sequence"/>
</dbReference>
<keyword evidence="3" id="KW-1185">Reference proteome</keyword>
<accession>A0ABW6U765</accession>
<feature type="chain" id="PRO_5045223080" description="Repetin" evidence="1">
    <location>
        <begin position="25"/>
        <end position="205"/>
    </location>
</feature>
<evidence type="ECO:0000313" key="3">
    <source>
        <dbReference type="Proteomes" id="UP001602123"/>
    </source>
</evidence>
<dbReference type="RefSeq" id="WP_388630269.1">
    <property type="nucleotide sequence ID" value="NZ_JBIAUT010000009.1"/>
</dbReference>
<evidence type="ECO:0000256" key="1">
    <source>
        <dbReference type="SAM" id="SignalP"/>
    </source>
</evidence>
<dbReference type="EMBL" id="JBIAUT010000009">
    <property type="protein sequence ID" value="MFF4219162.1"/>
    <property type="molecule type" value="Genomic_DNA"/>
</dbReference>
<protein>
    <recommendedName>
        <fullName evidence="4">Repetin</fullName>
    </recommendedName>
</protein>
<feature type="signal peptide" evidence="1">
    <location>
        <begin position="1"/>
        <end position="24"/>
    </location>
</feature>
<evidence type="ECO:0008006" key="4">
    <source>
        <dbReference type="Google" id="ProtNLM"/>
    </source>
</evidence>
<name>A0ABW6U765_9ACTN</name>
<evidence type="ECO:0000313" key="2">
    <source>
        <dbReference type="EMBL" id="MFF4219162.1"/>
    </source>
</evidence>